<keyword evidence="1" id="KW-1185">Reference proteome</keyword>
<dbReference type="AlphaFoldDB" id="A0A7E4WA52"/>
<protein>
    <submittedName>
        <fullName evidence="2">Protein kinase domain-containing protein</fullName>
    </submittedName>
</protein>
<dbReference type="SUPFAM" id="SSF56112">
    <property type="entry name" value="Protein kinase-like (PK-like)"/>
    <property type="match status" value="1"/>
</dbReference>
<reference evidence="2" key="2">
    <citation type="submission" date="2020-10" db="UniProtKB">
        <authorList>
            <consortium name="WormBaseParasite"/>
        </authorList>
    </citation>
    <scope>IDENTIFICATION</scope>
</reference>
<dbReference type="InterPro" id="IPR050235">
    <property type="entry name" value="CK1_Ser-Thr_kinase"/>
</dbReference>
<reference evidence="1" key="1">
    <citation type="journal article" date="2013" name="Genetics">
        <title>The draft genome and transcriptome of Panagrellus redivivus are shaped by the harsh demands of a free-living lifestyle.</title>
        <authorList>
            <person name="Srinivasan J."/>
            <person name="Dillman A.R."/>
            <person name="Macchietto M.G."/>
            <person name="Heikkinen L."/>
            <person name="Lakso M."/>
            <person name="Fracchia K.M."/>
            <person name="Antoshechkin I."/>
            <person name="Mortazavi A."/>
            <person name="Wong G."/>
            <person name="Sternberg P.W."/>
        </authorList>
    </citation>
    <scope>NUCLEOTIDE SEQUENCE [LARGE SCALE GENOMIC DNA]</scope>
    <source>
        <strain evidence="1">MT8872</strain>
    </source>
</reference>
<dbReference type="InterPro" id="IPR011009">
    <property type="entry name" value="Kinase-like_dom_sf"/>
</dbReference>
<dbReference type="PANTHER" id="PTHR11909">
    <property type="entry name" value="CASEIN KINASE-RELATED"/>
    <property type="match status" value="1"/>
</dbReference>
<proteinExistence type="predicted"/>
<dbReference type="WBParaSite" id="Pan_g9240.t1">
    <property type="protein sequence ID" value="Pan_g9240.t1"/>
    <property type="gene ID" value="Pan_g9240"/>
</dbReference>
<dbReference type="Proteomes" id="UP000492821">
    <property type="component" value="Unassembled WGS sequence"/>
</dbReference>
<name>A0A7E4WA52_PANRE</name>
<accession>A0A7E4WA52</accession>
<sequence>MPSGTLSPGSASRVIYYFFKALEVVHNLGYLLRRVDPNVIKFDAATRQIYLSDLSSTRLDPTRAKMTVHVRWAGAAQYAPLQHHQMKTHLRRHDPEAGLYLLVEMTLGKLPWEGTPPDMMGSAKRSAITSQSLFSKCPPQYATLYTIVSCLGDNDKIDYGQLYSKLEDAWKSTGVGDIAAAYDWEAHMKPLEEQ</sequence>
<organism evidence="1 2">
    <name type="scientific">Panagrellus redivivus</name>
    <name type="common">Microworm</name>
    <dbReference type="NCBI Taxonomy" id="6233"/>
    <lineage>
        <taxon>Eukaryota</taxon>
        <taxon>Metazoa</taxon>
        <taxon>Ecdysozoa</taxon>
        <taxon>Nematoda</taxon>
        <taxon>Chromadorea</taxon>
        <taxon>Rhabditida</taxon>
        <taxon>Tylenchina</taxon>
        <taxon>Panagrolaimomorpha</taxon>
        <taxon>Panagrolaimoidea</taxon>
        <taxon>Panagrolaimidae</taxon>
        <taxon>Panagrellus</taxon>
    </lineage>
</organism>
<evidence type="ECO:0000313" key="1">
    <source>
        <dbReference type="Proteomes" id="UP000492821"/>
    </source>
</evidence>
<dbReference type="Gene3D" id="1.10.510.10">
    <property type="entry name" value="Transferase(Phosphotransferase) domain 1"/>
    <property type="match status" value="1"/>
</dbReference>
<evidence type="ECO:0000313" key="2">
    <source>
        <dbReference type="WBParaSite" id="Pan_g9240.t1"/>
    </source>
</evidence>